<keyword evidence="3 6" id="KW-0808">Transferase</keyword>
<protein>
    <recommendedName>
        <fullName evidence="6">NAD(P)(+)--arginine ADP-ribosyltransferase</fullName>
        <ecNumber evidence="6">2.4.2.31</ecNumber>
    </recommendedName>
    <alternativeName>
        <fullName evidence="6">Mono(ADP-ribosyl)transferase</fullName>
    </alternativeName>
</protein>
<dbReference type="InterPro" id="IPR000768">
    <property type="entry name" value="ART"/>
</dbReference>
<name>A0AAE0CEJ9_9CHLO</name>
<dbReference type="SUPFAM" id="SSF56399">
    <property type="entry name" value="ADP-ribosylation"/>
    <property type="match status" value="1"/>
</dbReference>
<comment type="caution">
    <text evidence="7">The sequence shown here is derived from an EMBL/GenBank/DDBJ whole genome shotgun (WGS) entry which is preliminary data.</text>
</comment>
<keyword evidence="4" id="KW-0548">Nucleotidyltransferase</keyword>
<sequence length="315" mass="34634">MNTTPLPSFNSEDPVDELDAVRSLTAEQVDSIASAFGQVLPGLLKKAIDTLKEPFYMDVDSLNDKFLVSQSKQSNTTFAYSDLATFFGGLVKLGRKYPCETVQTPHARQAALLDDYIKEMKAINKELAAAEHVPLRDEEIIALRLYTGPMFTKYNSLLRKVLNGEVHTGNRYVNTIIAINSGILKLSKIQKAVKVFRGLSGRVLPEAFWQPNAHGVMGGVEMAFMSATTSEQVALSYAKSSEEGKPAFLFEIQMGMVDRGADLSPFSQYPYEKEIVFAPLTGMEVVGTPRTKVQHSVLAALLGCVVVGIFRERGI</sequence>
<gene>
    <name evidence="7" type="ORF">CYMTET_38205</name>
</gene>
<dbReference type="EC" id="2.4.2.31" evidence="6"/>
<keyword evidence="6" id="KW-0520">NAD</keyword>
<evidence type="ECO:0000256" key="5">
    <source>
        <dbReference type="ARBA" id="ARBA00047597"/>
    </source>
</evidence>
<evidence type="ECO:0000256" key="4">
    <source>
        <dbReference type="ARBA" id="ARBA00022695"/>
    </source>
</evidence>
<accession>A0AAE0CEJ9</accession>
<evidence type="ECO:0000256" key="3">
    <source>
        <dbReference type="ARBA" id="ARBA00022679"/>
    </source>
</evidence>
<organism evidence="7 8">
    <name type="scientific">Cymbomonas tetramitiformis</name>
    <dbReference type="NCBI Taxonomy" id="36881"/>
    <lineage>
        <taxon>Eukaryota</taxon>
        <taxon>Viridiplantae</taxon>
        <taxon>Chlorophyta</taxon>
        <taxon>Pyramimonadophyceae</taxon>
        <taxon>Pyramimonadales</taxon>
        <taxon>Pyramimonadaceae</taxon>
        <taxon>Cymbomonas</taxon>
    </lineage>
</organism>
<keyword evidence="6" id="KW-0521">NADP</keyword>
<keyword evidence="8" id="KW-1185">Reference proteome</keyword>
<evidence type="ECO:0000256" key="6">
    <source>
        <dbReference type="RuleBase" id="RU361228"/>
    </source>
</evidence>
<dbReference type="Pfam" id="PF01129">
    <property type="entry name" value="ART"/>
    <property type="match status" value="1"/>
</dbReference>
<dbReference type="Proteomes" id="UP001190700">
    <property type="component" value="Unassembled WGS sequence"/>
</dbReference>
<comment type="catalytic activity">
    <reaction evidence="5 6">
        <text>L-arginyl-[protein] + NAD(+) = N(omega)-(ADP-D-ribosyl)-L-arginyl-[protein] + nicotinamide + H(+)</text>
        <dbReference type="Rhea" id="RHEA:19149"/>
        <dbReference type="Rhea" id="RHEA-COMP:10532"/>
        <dbReference type="Rhea" id="RHEA-COMP:15087"/>
        <dbReference type="ChEBI" id="CHEBI:15378"/>
        <dbReference type="ChEBI" id="CHEBI:17154"/>
        <dbReference type="ChEBI" id="CHEBI:29965"/>
        <dbReference type="ChEBI" id="CHEBI:57540"/>
        <dbReference type="ChEBI" id="CHEBI:142554"/>
        <dbReference type="EC" id="2.4.2.31"/>
    </reaction>
</comment>
<dbReference type="Gene3D" id="3.90.176.10">
    <property type="entry name" value="Toxin ADP-ribosyltransferase, Chain A, domain 1"/>
    <property type="match status" value="1"/>
</dbReference>
<evidence type="ECO:0000256" key="2">
    <source>
        <dbReference type="ARBA" id="ARBA00022676"/>
    </source>
</evidence>
<dbReference type="GO" id="GO:0106274">
    <property type="term" value="F:NAD+-protein-arginine ADP-ribosyltransferase activity"/>
    <property type="evidence" value="ECO:0007669"/>
    <property type="project" value="UniProtKB-EC"/>
</dbReference>
<evidence type="ECO:0000313" key="7">
    <source>
        <dbReference type="EMBL" id="KAK3252495.1"/>
    </source>
</evidence>
<dbReference type="GO" id="GO:0016779">
    <property type="term" value="F:nucleotidyltransferase activity"/>
    <property type="evidence" value="ECO:0007669"/>
    <property type="project" value="UniProtKB-KW"/>
</dbReference>
<comment type="similarity">
    <text evidence="1 6">Belongs to the Arg-specific ADP-ribosyltransferase family.</text>
</comment>
<keyword evidence="2 6" id="KW-0328">Glycosyltransferase</keyword>
<dbReference type="EMBL" id="LGRX02025378">
    <property type="protein sequence ID" value="KAK3252495.1"/>
    <property type="molecule type" value="Genomic_DNA"/>
</dbReference>
<proteinExistence type="inferred from homology"/>
<dbReference type="AlphaFoldDB" id="A0AAE0CEJ9"/>
<reference evidence="7 8" key="1">
    <citation type="journal article" date="2015" name="Genome Biol. Evol.">
        <title>Comparative Genomics of a Bacterivorous Green Alga Reveals Evolutionary Causalities and Consequences of Phago-Mixotrophic Mode of Nutrition.</title>
        <authorList>
            <person name="Burns J.A."/>
            <person name="Paasch A."/>
            <person name="Narechania A."/>
            <person name="Kim E."/>
        </authorList>
    </citation>
    <scope>NUCLEOTIDE SEQUENCE [LARGE SCALE GENOMIC DNA]</scope>
    <source>
        <strain evidence="7 8">PLY_AMNH</strain>
    </source>
</reference>
<evidence type="ECO:0000256" key="1">
    <source>
        <dbReference type="ARBA" id="ARBA00009558"/>
    </source>
</evidence>
<evidence type="ECO:0000313" key="8">
    <source>
        <dbReference type="Proteomes" id="UP001190700"/>
    </source>
</evidence>
<dbReference type="PROSITE" id="PS51996">
    <property type="entry name" value="TR_MART"/>
    <property type="match status" value="1"/>
</dbReference>